<proteinExistence type="predicted"/>
<evidence type="ECO:0000259" key="1">
    <source>
        <dbReference type="Pfam" id="PF20093"/>
    </source>
</evidence>
<evidence type="ECO:0000313" key="3">
    <source>
        <dbReference type="Proteomes" id="UP001057498"/>
    </source>
</evidence>
<dbReference type="EMBL" id="AP025730">
    <property type="protein sequence ID" value="BDI04853.1"/>
    <property type="molecule type" value="Genomic_DNA"/>
</dbReference>
<accession>A0ABN6PIQ8</accession>
<dbReference type="RefSeq" id="WP_251972941.1">
    <property type="nucleotide sequence ID" value="NZ_AP025730.1"/>
</dbReference>
<feature type="domain" description="DUF6484" evidence="1">
    <location>
        <begin position="42"/>
        <end position="102"/>
    </location>
</feature>
<dbReference type="InterPro" id="IPR045506">
    <property type="entry name" value="DUF6484"/>
</dbReference>
<organism evidence="2 3">
    <name type="scientific">Sphaerotilus microaerophilus</name>
    <dbReference type="NCBI Taxonomy" id="2914710"/>
    <lineage>
        <taxon>Bacteria</taxon>
        <taxon>Pseudomonadati</taxon>
        <taxon>Pseudomonadota</taxon>
        <taxon>Betaproteobacteria</taxon>
        <taxon>Burkholderiales</taxon>
        <taxon>Sphaerotilaceae</taxon>
        <taxon>Sphaerotilus</taxon>
    </lineage>
</organism>
<dbReference type="Proteomes" id="UP001057498">
    <property type="component" value="Chromosome"/>
</dbReference>
<dbReference type="Pfam" id="PF20093">
    <property type="entry name" value="DUF6484"/>
    <property type="match status" value="1"/>
</dbReference>
<reference evidence="2" key="1">
    <citation type="submission" date="2022-04" db="EMBL/GenBank/DDBJ databases">
        <title>Whole genome sequence of Sphaerotilus sp. FB-5.</title>
        <authorList>
            <person name="Takeda M."/>
            <person name="Narihara S."/>
            <person name="Akimoto M."/>
            <person name="Akimoto R."/>
            <person name="Nishiyashiki S."/>
            <person name="Murakami T."/>
        </authorList>
    </citation>
    <scope>NUCLEOTIDE SEQUENCE</scope>
    <source>
        <strain evidence="2">FB-5</strain>
    </source>
</reference>
<protein>
    <recommendedName>
        <fullName evidence="1">DUF6484 domain-containing protein</fullName>
    </recommendedName>
</protein>
<name>A0ABN6PIQ8_9BURK</name>
<evidence type="ECO:0000313" key="2">
    <source>
        <dbReference type="EMBL" id="BDI04853.1"/>
    </source>
</evidence>
<sequence length="177" mass="18738">MKPNEVPVELLTTDPSPAASAFERLQQQPTTLQAKAMLAPAIGRLHGFDLLDQPVVAALPATPGGLLPARTTVPLRRTMLGREVLVIFENADAGKPVIVGVIEPNALLDEPAAKPMPASVQADGERQVIEAEREIVLKCGDASITLTCAGKVIIRGNYILSRSTGYNKIKGAAIDIN</sequence>
<keyword evidence="3" id="KW-1185">Reference proteome</keyword>
<gene>
    <name evidence="2" type="ORF">CATMQ487_18230</name>
</gene>